<organism evidence="3 4">
    <name type="scientific">Kitasatospora xanthocidica</name>
    <dbReference type="NCBI Taxonomy" id="83382"/>
    <lineage>
        <taxon>Bacteria</taxon>
        <taxon>Bacillati</taxon>
        <taxon>Actinomycetota</taxon>
        <taxon>Actinomycetes</taxon>
        <taxon>Kitasatosporales</taxon>
        <taxon>Streptomycetaceae</taxon>
        <taxon>Kitasatospora</taxon>
    </lineage>
</organism>
<feature type="transmembrane region" description="Helical" evidence="2">
    <location>
        <begin position="125"/>
        <end position="146"/>
    </location>
</feature>
<dbReference type="EMBL" id="QVIG01000001">
    <property type="protein sequence ID" value="RGD57275.1"/>
    <property type="molecule type" value="Genomic_DNA"/>
</dbReference>
<keyword evidence="4" id="KW-1185">Reference proteome</keyword>
<feature type="compositionally biased region" description="Polar residues" evidence="1">
    <location>
        <begin position="1"/>
        <end position="10"/>
    </location>
</feature>
<feature type="region of interest" description="Disordered" evidence="1">
    <location>
        <begin position="1"/>
        <end position="38"/>
    </location>
</feature>
<protein>
    <submittedName>
        <fullName evidence="3">DUF2306 domain-containing protein</fullName>
    </submittedName>
</protein>
<reference evidence="3 4" key="1">
    <citation type="submission" date="2018-08" db="EMBL/GenBank/DDBJ databases">
        <title>Diversity &amp; Physiological Properties of Lignin-Decomposing Actinobacteria from Soil.</title>
        <authorList>
            <person name="Roh S.G."/>
            <person name="Kim S.B."/>
        </authorList>
    </citation>
    <scope>NUCLEOTIDE SEQUENCE [LARGE SCALE GENOMIC DNA]</scope>
    <source>
        <strain evidence="3 4">MMS17-GH009</strain>
    </source>
</reference>
<feature type="transmembrane region" description="Helical" evidence="2">
    <location>
        <begin position="152"/>
        <end position="171"/>
    </location>
</feature>
<feature type="transmembrane region" description="Helical" evidence="2">
    <location>
        <begin position="183"/>
        <end position="199"/>
    </location>
</feature>
<keyword evidence="2" id="KW-1133">Transmembrane helix</keyword>
<keyword evidence="2" id="KW-0812">Transmembrane</keyword>
<evidence type="ECO:0000256" key="1">
    <source>
        <dbReference type="SAM" id="MobiDB-lite"/>
    </source>
</evidence>
<evidence type="ECO:0000256" key="2">
    <source>
        <dbReference type="SAM" id="Phobius"/>
    </source>
</evidence>
<feature type="transmembrane region" description="Helical" evidence="2">
    <location>
        <begin position="84"/>
        <end position="105"/>
    </location>
</feature>
<dbReference type="Proteomes" id="UP000263377">
    <property type="component" value="Unassembled WGS sequence"/>
</dbReference>
<evidence type="ECO:0000313" key="4">
    <source>
        <dbReference type="Proteomes" id="UP000263377"/>
    </source>
</evidence>
<sequence length="248" mass="27388">MAQQTDSTATAALPESGRRRDSGGRDESGGGGADGGRGAGRASARRWAALLALLVGLFLVDELPPYLRFDPAKARINLDPQVPWHYAVLVAHIAFGSIALVTVVLQLWPGLRRTRPRVHRLSGRLYVYAGALPCAVTALMIMPLMPEWRGDIGIALQALLWIATTVAGTVAARRHRWAEHRRWMLRSFALAAGVLWGRAMVDVMVHTGAPVPLDYLFEVARWLGWMVNLVLVQLWLDRKPRRRLPVSA</sequence>
<dbReference type="AlphaFoldDB" id="A0A372ZPY1"/>
<feature type="compositionally biased region" description="Gly residues" evidence="1">
    <location>
        <begin position="29"/>
        <end position="38"/>
    </location>
</feature>
<comment type="caution">
    <text evidence="3">The sequence shown here is derived from an EMBL/GenBank/DDBJ whole genome shotgun (WGS) entry which is preliminary data.</text>
</comment>
<feature type="transmembrane region" description="Helical" evidence="2">
    <location>
        <begin position="219"/>
        <end position="236"/>
    </location>
</feature>
<dbReference type="InterPro" id="IPR018750">
    <property type="entry name" value="DUF2306_membrane"/>
</dbReference>
<name>A0A372ZPY1_9ACTN</name>
<gene>
    <name evidence="3" type="ORF">DR950_05230</name>
</gene>
<dbReference type="RefSeq" id="WP_117486084.1">
    <property type="nucleotide sequence ID" value="NZ_QVIG01000001.1"/>
</dbReference>
<evidence type="ECO:0000313" key="3">
    <source>
        <dbReference type="EMBL" id="RGD57275.1"/>
    </source>
</evidence>
<proteinExistence type="predicted"/>
<keyword evidence="2" id="KW-0472">Membrane</keyword>
<dbReference type="Pfam" id="PF10067">
    <property type="entry name" value="DUF2306"/>
    <property type="match status" value="1"/>
</dbReference>
<accession>A0A372ZPY1</accession>
<feature type="transmembrane region" description="Helical" evidence="2">
    <location>
        <begin position="47"/>
        <end position="64"/>
    </location>
</feature>
<feature type="compositionally biased region" description="Basic and acidic residues" evidence="1">
    <location>
        <begin position="16"/>
        <end position="28"/>
    </location>
</feature>